<proteinExistence type="inferred from homology"/>
<evidence type="ECO:0000313" key="8">
    <source>
        <dbReference type="EMBL" id="ERN06333.1"/>
    </source>
</evidence>
<sequence length="235" mass="26757">MWNVLAFKFSLLHPLACETYFLGYENFIGRTMCIPYRLIDLVDDHIGSVVDRLEVLMISSPNRHDLVFPKGGWEDDESVEDAALREALEEAGIRGTIYKEPLGEWEFRSKSKEKCCGLEGFCRGYMYAMKVTEVLESWPEQADRERKWLTIRNAYPLCRYPWMCEALKKFEIVMSRDDELQLEWGASSPSLSTLSSSVVASQPVSETPELPIIPPSCFSRPPEAKASTNPVNALC</sequence>
<keyword evidence="3" id="KW-0479">Metal-binding</keyword>
<dbReference type="Pfam" id="PF00293">
    <property type="entry name" value="NUDIX"/>
    <property type="match status" value="1"/>
</dbReference>
<dbReference type="PROSITE" id="PS00893">
    <property type="entry name" value="NUDIX_BOX"/>
    <property type="match status" value="1"/>
</dbReference>
<evidence type="ECO:0000313" key="9">
    <source>
        <dbReference type="Proteomes" id="UP000017836"/>
    </source>
</evidence>
<comment type="cofactor">
    <cofactor evidence="1">
        <name>Mg(2+)</name>
        <dbReference type="ChEBI" id="CHEBI:18420"/>
    </cofactor>
</comment>
<dbReference type="InterPro" id="IPR015797">
    <property type="entry name" value="NUDIX_hydrolase-like_dom_sf"/>
</dbReference>
<dbReference type="STRING" id="13333.W1PEF4"/>
<keyword evidence="5" id="KW-0460">Magnesium</keyword>
<name>W1PEF4_AMBTC</name>
<evidence type="ECO:0000256" key="2">
    <source>
        <dbReference type="ARBA" id="ARBA00005582"/>
    </source>
</evidence>
<dbReference type="AlphaFoldDB" id="W1PEF4"/>
<dbReference type="InterPro" id="IPR047198">
    <property type="entry name" value="DDP-like_NUDIX"/>
</dbReference>
<dbReference type="GO" id="GO:0005634">
    <property type="term" value="C:nucleus"/>
    <property type="evidence" value="ECO:0000318"/>
    <property type="project" value="GO_Central"/>
</dbReference>
<organism evidence="8 9">
    <name type="scientific">Amborella trichopoda</name>
    <dbReference type="NCBI Taxonomy" id="13333"/>
    <lineage>
        <taxon>Eukaryota</taxon>
        <taxon>Viridiplantae</taxon>
        <taxon>Streptophyta</taxon>
        <taxon>Embryophyta</taxon>
        <taxon>Tracheophyta</taxon>
        <taxon>Spermatophyta</taxon>
        <taxon>Magnoliopsida</taxon>
        <taxon>Amborellales</taxon>
        <taxon>Amborellaceae</taxon>
        <taxon>Amborella</taxon>
    </lineage>
</organism>
<feature type="chain" id="PRO_5004807360" description="Nudix hydrolase domain-containing protein" evidence="6">
    <location>
        <begin position="18"/>
        <end position="235"/>
    </location>
</feature>
<evidence type="ECO:0000256" key="5">
    <source>
        <dbReference type="ARBA" id="ARBA00022842"/>
    </source>
</evidence>
<keyword evidence="9" id="KW-1185">Reference proteome</keyword>
<evidence type="ECO:0000256" key="4">
    <source>
        <dbReference type="ARBA" id="ARBA00022801"/>
    </source>
</evidence>
<feature type="signal peptide" evidence="6">
    <location>
        <begin position="1"/>
        <end position="17"/>
    </location>
</feature>
<dbReference type="Gramene" id="ERN06333">
    <property type="protein sequence ID" value="ERN06333"/>
    <property type="gene ID" value="AMTR_s00016p00238370"/>
</dbReference>
<dbReference type="OMA" id="PLACETY"/>
<dbReference type="GO" id="GO:0046872">
    <property type="term" value="F:metal ion binding"/>
    <property type="evidence" value="ECO:0007669"/>
    <property type="project" value="UniProtKB-KW"/>
</dbReference>
<dbReference type="Gene3D" id="3.90.79.10">
    <property type="entry name" value="Nucleoside Triphosphate Pyrophosphohydrolase"/>
    <property type="match status" value="1"/>
</dbReference>
<feature type="domain" description="Nudix hydrolase" evidence="7">
    <location>
        <begin position="32"/>
        <end position="171"/>
    </location>
</feature>
<dbReference type="PANTHER" id="PTHR12629:SF71">
    <property type="entry name" value="HYDROLASE 13, MITOCHONDRIAL, PUTATIVE, EXPRESSED-RELATED"/>
    <property type="match status" value="1"/>
</dbReference>
<dbReference type="CDD" id="cd04666">
    <property type="entry name" value="NUDIX_DIPP2_like_Nudt4"/>
    <property type="match status" value="1"/>
</dbReference>
<keyword evidence="6" id="KW-0732">Signal</keyword>
<dbReference type="eggNOG" id="KOG2839">
    <property type="taxonomic scope" value="Eukaryota"/>
</dbReference>
<accession>W1PEF4</accession>
<evidence type="ECO:0000256" key="6">
    <source>
        <dbReference type="SAM" id="SignalP"/>
    </source>
</evidence>
<dbReference type="PANTHER" id="PTHR12629">
    <property type="entry name" value="DIPHOSPHOINOSITOL POLYPHOSPHATE PHOSPHOHYDROLASE"/>
    <property type="match status" value="1"/>
</dbReference>
<evidence type="ECO:0000256" key="1">
    <source>
        <dbReference type="ARBA" id="ARBA00001946"/>
    </source>
</evidence>
<evidence type="ECO:0000259" key="7">
    <source>
        <dbReference type="PROSITE" id="PS51462"/>
    </source>
</evidence>
<dbReference type="EMBL" id="KI393908">
    <property type="protein sequence ID" value="ERN06333.1"/>
    <property type="molecule type" value="Genomic_DNA"/>
</dbReference>
<keyword evidence="4" id="KW-0378">Hydrolase</keyword>
<dbReference type="InterPro" id="IPR000086">
    <property type="entry name" value="NUDIX_hydrolase_dom"/>
</dbReference>
<gene>
    <name evidence="8" type="ORF">AMTR_s00016p00238370</name>
</gene>
<dbReference type="GO" id="GO:0005737">
    <property type="term" value="C:cytoplasm"/>
    <property type="evidence" value="ECO:0000318"/>
    <property type="project" value="GO_Central"/>
</dbReference>
<dbReference type="InterPro" id="IPR020084">
    <property type="entry name" value="NUDIX_hydrolase_CS"/>
</dbReference>
<protein>
    <recommendedName>
        <fullName evidence="7">Nudix hydrolase domain-containing protein</fullName>
    </recommendedName>
</protein>
<dbReference type="SUPFAM" id="SSF55811">
    <property type="entry name" value="Nudix"/>
    <property type="match status" value="1"/>
</dbReference>
<evidence type="ECO:0000256" key="3">
    <source>
        <dbReference type="ARBA" id="ARBA00022723"/>
    </source>
</evidence>
<reference evidence="9" key="1">
    <citation type="journal article" date="2013" name="Science">
        <title>The Amborella genome and the evolution of flowering plants.</title>
        <authorList>
            <consortium name="Amborella Genome Project"/>
        </authorList>
    </citation>
    <scope>NUCLEOTIDE SEQUENCE [LARGE SCALE GENOMIC DNA]</scope>
</reference>
<dbReference type="HOGENOM" id="CLU_1181612_0_0_1"/>
<comment type="similarity">
    <text evidence="2">Belongs to the Nudix hydrolase family.</text>
</comment>
<dbReference type="PROSITE" id="PS51462">
    <property type="entry name" value="NUDIX"/>
    <property type="match status" value="1"/>
</dbReference>
<dbReference type="GO" id="GO:0016462">
    <property type="term" value="F:pyrophosphatase activity"/>
    <property type="evidence" value="ECO:0007669"/>
    <property type="project" value="InterPro"/>
</dbReference>
<dbReference type="Proteomes" id="UP000017836">
    <property type="component" value="Unassembled WGS sequence"/>
</dbReference>